<evidence type="ECO:0000256" key="1">
    <source>
        <dbReference type="SAM" id="MobiDB-lite"/>
    </source>
</evidence>
<dbReference type="SUPFAM" id="SSF52540">
    <property type="entry name" value="P-loop containing nucleoside triphosphate hydrolases"/>
    <property type="match status" value="1"/>
</dbReference>
<feature type="compositionally biased region" description="Polar residues" evidence="1">
    <location>
        <begin position="1"/>
        <end position="10"/>
    </location>
</feature>
<protein>
    <recommendedName>
        <fullName evidence="2">TraG P-loop domain-containing protein</fullName>
    </recommendedName>
</protein>
<feature type="region of interest" description="Disordered" evidence="1">
    <location>
        <begin position="1"/>
        <end position="21"/>
    </location>
</feature>
<dbReference type="Pfam" id="PF19044">
    <property type="entry name" value="P-loop_TraG"/>
    <property type="match status" value="1"/>
</dbReference>
<dbReference type="PANTHER" id="PTHR30121">
    <property type="entry name" value="UNCHARACTERIZED PROTEIN YJGR-RELATED"/>
    <property type="match status" value="1"/>
</dbReference>
<evidence type="ECO:0000313" key="3">
    <source>
        <dbReference type="EMBL" id="EDM98503.1"/>
    </source>
</evidence>
<dbReference type="Proteomes" id="UP000003639">
    <property type="component" value="Unassembled WGS sequence"/>
</dbReference>
<dbReference type="AlphaFoldDB" id="A6NYK4"/>
<name>A6NYK4_9FIRM</name>
<dbReference type="InterPro" id="IPR027417">
    <property type="entry name" value="P-loop_NTPase"/>
</dbReference>
<dbReference type="STRING" id="411467.BACCAP_03305"/>
<dbReference type="PANTHER" id="PTHR30121:SF6">
    <property type="entry name" value="SLR6007 PROTEIN"/>
    <property type="match status" value="1"/>
</dbReference>
<dbReference type="InterPro" id="IPR051162">
    <property type="entry name" value="T4SS_component"/>
</dbReference>
<gene>
    <name evidence="3" type="ORF">BACCAP_03305</name>
</gene>
<evidence type="ECO:0000313" key="4">
    <source>
        <dbReference type="Proteomes" id="UP000003639"/>
    </source>
</evidence>
<dbReference type="CDD" id="cd01127">
    <property type="entry name" value="TrwB_TraG_TraD_VirD4"/>
    <property type="match status" value="1"/>
</dbReference>
<feature type="domain" description="TraG P-loop" evidence="2">
    <location>
        <begin position="654"/>
        <end position="807"/>
    </location>
</feature>
<proteinExistence type="predicted"/>
<sequence length="870" mass="98263">MAHQTRTGNTRGRKAPPARGRQAERLEFVQDYIPIKDLRNGIVETTDSRYLKILEIEPINFLLRSNEEQWGIISTFASWLKISPMRLQFKSVTRKADSDRYVAGLEADIEKEDVAACRELGEGTIRFIQEEGSREALTRRFFLIFQYEAVRRQSDTDYGEVYAALQTVTQNARTYFAQCGNSIVQPKDEDAFVAEILYMYFNRRSCVEDPFQSRLNRVVVDAMTAKKRVVGVDPVPKIRAVNFVAPRGLDLSHPGYIVMDGMYYTYLYIRKSGFPQQVRGGWMSSLINAGEGVDVDLHLRREIRGKTIDRVAQRIRLNRTKLRELQDTSTDYEELAGSIQAGYYIKQGLSSRNEDLFYMTVLITVSAPTLDELQWRKQQMTDLMKSMDIQVGDCLFQQEAALRSTMPFLYLDPSLERKSKRNVLTSGAASTYMFTSFELSDDNGILLGLNRHNNSLCIVDPFNTKVNKNANFTICGTSGAGKTFTMQLMSLRLRMRGVQCYILAPLKGHEFKRACHKIGGTYIKLAPGSSACINVMEIRPTLTPEMELIDELDYSDIDSMLAKKIQQLMIFFSLLIPDMSNEEEQLLDEALVKTYANFGITHDNSSIYEDPGSGKVKTMPILGDLYEVLKESPLTARLATIVSRFVTGSAQSFNRQSNINLSNRYVVLDISELKGKMLPVGMMIALDYVWDQVKADRTKKKMVFIDEIWKLIGGSANRQAAEFCLEIFKIIRGYGGGAVAATQDLSDFFGLEDGRYGRSILNNSKTKIILNLEPDEAEYVKDVLKLTRTEIRSITQFERGEALISSNSNKVPVIIKASREEQQMITTDRAELEAMLNELKAVASVAEQENIQCEDSGEGESHAGNSTLST</sequence>
<evidence type="ECO:0000259" key="2">
    <source>
        <dbReference type="Pfam" id="PF19044"/>
    </source>
</evidence>
<dbReference type="Gene3D" id="3.40.50.300">
    <property type="entry name" value="P-loop containing nucleotide triphosphate hydrolases"/>
    <property type="match status" value="1"/>
</dbReference>
<keyword evidence="4" id="KW-1185">Reference proteome</keyword>
<reference evidence="3 4" key="1">
    <citation type="submission" date="2007-04" db="EMBL/GenBank/DDBJ databases">
        <authorList>
            <person name="Fulton L."/>
            <person name="Clifton S."/>
            <person name="Fulton B."/>
            <person name="Xu J."/>
            <person name="Minx P."/>
            <person name="Pepin K.H."/>
            <person name="Johnson M."/>
            <person name="Thiruvilangam P."/>
            <person name="Bhonagiri V."/>
            <person name="Nash W.E."/>
            <person name="Mardis E.R."/>
            <person name="Wilson R.K."/>
        </authorList>
    </citation>
    <scope>NUCLEOTIDE SEQUENCE [LARGE SCALE GENOMIC DNA]</scope>
    <source>
        <strain evidence="3 4">ATCC 29799</strain>
    </source>
</reference>
<accession>A6NYK4</accession>
<dbReference type="Gene3D" id="1.10.8.730">
    <property type="match status" value="1"/>
</dbReference>
<feature type="region of interest" description="Disordered" evidence="1">
    <location>
        <begin position="851"/>
        <end position="870"/>
    </location>
</feature>
<dbReference type="EMBL" id="AAXG02000032">
    <property type="protein sequence ID" value="EDM98503.1"/>
    <property type="molecule type" value="Genomic_DNA"/>
</dbReference>
<dbReference type="InterPro" id="IPR043964">
    <property type="entry name" value="P-loop_TraG"/>
</dbReference>
<dbReference type="eggNOG" id="COG3451">
    <property type="taxonomic scope" value="Bacteria"/>
</dbReference>
<organism evidence="3 4">
    <name type="scientific">Pseudoflavonifractor capillosus ATCC 29799</name>
    <dbReference type="NCBI Taxonomy" id="411467"/>
    <lineage>
        <taxon>Bacteria</taxon>
        <taxon>Bacillati</taxon>
        <taxon>Bacillota</taxon>
        <taxon>Clostridia</taxon>
        <taxon>Eubacteriales</taxon>
        <taxon>Oscillospiraceae</taxon>
        <taxon>Pseudoflavonifractor</taxon>
    </lineage>
</organism>
<reference evidence="3 4" key="2">
    <citation type="submission" date="2007-06" db="EMBL/GenBank/DDBJ databases">
        <title>Draft genome sequence of Pseudoflavonifractor capillosus ATCC 29799.</title>
        <authorList>
            <person name="Sudarsanam P."/>
            <person name="Ley R."/>
            <person name="Guruge J."/>
            <person name="Turnbaugh P.J."/>
            <person name="Mahowald M."/>
            <person name="Liep D."/>
            <person name="Gordon J."/>
        </authorList>
    </citation>
    <scope>NUCLEOTIDE SEQUENCE [LARGE SCALE GENOMIC DNA]</scope>
    <source>
        <strain evidence="3 4">ATCC 29799</strain>
    </source>
</reference>
<comment type="caution">
    <text evidence="3">The sequence shown here is derived from an EMBL/GenBank/DDBJ whole genome shotgun (WGS) entry which is preliminary data.</text>
</comment>